<dbReference type="CDD" id="cd17324">
    <property type="entry name" value="MFS_NepI_like"/>
    <property type="match status" value="1"/>
</dbReference>
<evidence type="ECO:0000259" key="7">
    <source>
        <dbReference type="PROSITE" id="PS50850"/>
    </source>
</evidence>
<gene>
    <name evidence="8" type="ORF">Rumeso_03636</name>
</gene>
<keyword evidence="3 6" id="KW-0812">Transmembrane</keyword>
<keyword evidence="5 6" id="KW-0472">Membrane</keyword>
<dbReference type="InterPro" id="IPR050189">
    <property type="entry name" value="MFS_Efflux_Transporters"/>
</dbReference>
<dbReference type="PATRIC" id="fig|442562.3.peg.3580"/>
<dbReference type="InterPro" id="IPR011701">
    <property type="entry name" value="MFS"/>
</dbReference>
<evidence type="ECO:0000313" key="8">
    <source>
        <dbReference type="EMBL" id="EYD74773.1"/>
    </source>
</evidence>
<dbReference type="OrthoDB" id="9812189at2"/>
<dbReference type="RefSeq" id="WP_051521323.1">
    <property type="nucleotide sequence ID" value="NZ_KK088580.1"/>
</dbReference>
<feature type="transmembrane region" description="Helical" evidence="6">
    <location>
        <begin position="310"/>
        <end position="334"/>
    </location>
</feature>
<dbReference type="AlphaFoldDB" id="A0A017HKS4"/>
<keyword evidence="4 6" id="KW-1133">Transmembrane helix</keyword>
<feature type="transmembrane region" description="Helical" evidence="6">
    <location>
        <begin position="89"/>
        <end position="108"/>
    </location>
</feature>
<dbReference type="Pfam" id="PF07690">
    <property type="entry name" value="MFS_1"/>
    <property type="match status" value="1"/>
</dbReference>
<comment type="subcellular location">
    <subcellularLocation>
        <location evidence="1">Cell membrane</location>
        <topology evidence="1">Multi-pass membrane protein</topology>
    </subcellularLocation>
</comment>
<keyword evidence="9" id="KW-1185">Reference proteome</keyword>
<dbReference type="Gene3D" id="1.20.1250.20">
    <property type="entry name" value="MFS general substrate transporter like domains"/>
    <property type="match status" value="1"/>
</dbReference>
<dbReference type="PANTHER" id="PTHR43124">
    <property type="entry name" value="PURINE EFFLUX PUMP PBUE"/>
    <property type="match status" value="1"/>
</dbReference>
<feature type="transmembrane region" description="Helical" evidence="6">
    <location>
        <begin position="21"/>
        <end position="43"/>
    </location>
</feature>
<dbReference type="GO" id="GO:0005886">
    <property type="term" value="C:plasma membrane"/>
    <property type="evidence" value="ECO:0007669"/>
    <property type="project" value="UniProtKB-SubCell"/>
</dbReference>
<dbReference type="PANTHER" id="PTHR43124:SF5">
    <property type="entry name" value="PURINE RIBONUCLEOSIDE EFFLUX PUMP NEPI"/>
    <property type="match status" value="1"/>
</dbReference>
<evidence type="ECO:0000256" key="6">
    <source>
        <dbReference type="SAM" id="Phobius"/>
    </source>
</evidence>
<protein>
    <submittedName>
        <fullName evidence="8">Major facilitator superfamily</fullName>
    </submittedName>
</protein>
<evidence type="ECO:0000256" key="4">
    <source>
        <dbReference type="ARBA" id="ARBA00022989"/>
    </source>
</evidence>
<name>A0A017HKS4_9RHOB</name>
<keyword evidence="2" id="KW-1003">Cell membrane</keyword>
<organism evidence="8 9">
    <name type="scientific">Rubellimicrobium mesophilum DSM 19309</name>
    <dbReference type="NCBI Taxonomy" id="442562"/>
    <lineage>
        <taxon>Bacteria</taxon>
        <taxon>Pseudomonadati</taxon>
        <taxon>Pseudomonadota</taxon>
        <taxon>Alphaproteobacteria</taxon>
        <taxon>Rhodobacterales</taxon>
        <taxon>Roseobacteraceae</taxon>
        <taxon>Rubellimicrobium</taxon>
    </lineage>
</organism>
<feature type="transmembrane region" description="Helical" evidence="6">
    <location>
        <begin position="179"/>
        <end position="203"/>
    </location>
</feature>
<dbReference type="InterPro" id="IPR036259">
    <property type="entry name" value="MFS_trans_sf"/>
</dbReference>
<feature type="transmembrane region" description="Helical" evidence="6">
    <location>
        <begin position="346"/>
        <end position="367"/>
    </location>
</feature>
<sequence length="401" mass="40187">MTAINPETLTSFPAPEEDRPAWGAVVAMTLCSFVLIASEFMPVSLLTPIARDLGLTEGQAGQAISISGLFAVVTSLLVTALIGRLDRRLVLIGMALLLAVSGTVVAFAPDFLVLMTGRALLGVAIGGFWSLNTAVLMRLLPMALVPLGLAVNQGGTALAGAVAAPLGSYMGDLIGWRGAFFSVVPLALAAAALQALALPPLPARQPGAGGSVLRLLGNGAVALGMTAILLVFMGQFALSTYLRPFLEQVTGVDVPTLSLLLLVIGATGLLGLLLVGRVLRAGLVLSLVGVPAVMAGAATALAFWESSTWAVAVLLAVWGLVATAPPVAWGTWLARILPGDAEAGGGLMVAVIQLAITFGAMAGGLALDGQGPVAPALAGAALLALAAGAALLAGRALHPAS</sequence>
<dbReference type="SUPFAM" id="SSF103473">
    <property type="entry name" value="MFS general substrate transporter"/>
    <property type="match status" value="1"/>
</dbReference>
<dbReference type="Proteomes" id="UP000019666">
    <property type="component" value="Unassembled WGS sequence"/>
</dbReference>
<accession>A0A017HKS4</accession>
<comment type="caution">
    <text evidence="8">The sequence shown here is derived from an EMBL/GenBank/DDBJ whole genome shotgun (WGS) entry which is preliminary data.</text>
</comment>
<evidence type="ECO:0000256" key="2">
    <source>
        <dbReference type="ARBA" id="ARBA00022475"/>
    </source>
</evidence>
<feature type="transmembrane region" description="Helical" evidence="6">
    <location>
        <begin position="147"/>
        <end position="167"/>
    </location>
</feature>
<dbReference type="GO" id="GO:0022857">
    <property type="term" value="F:transmembrane transporter activity"/>
    <property type="evidence" value="ECO:0007669"/>
    <property type="project" value="InterPro"/>
</dbReference>
<feature type="transmembrane region" description="Helical" evidence="6">
    <location>
        <begin position="373"/>
        <end position="393"/>
    </location>
</feature>
<feature type="domain" description="Major facilitator superfamily (MFS) profile" evidence="7">
    <location>
        <begin position="24"/>
        <end position="401"/>
    </location>
</feature>
<feature type="transmembrane region" description="Helical" evidence="6">
    <location>
        <begin position="257"/>
        <end position="276"/>
    </location>
</feature>
<dbReference type="EMBL" id="AOSK01000106">
    <property type="protein sequence ID" value="EYD74773.1"/>
    <property type="molecule type" value="Genomic_DNA"/>
</dbReference>
<reference evidence="8 9" key="1">
    <citation type="submission" date="2013-02" db="EMBL/GenBank/DDBJ databases">
        <authorList>
            <person name="Fiebig A."/>
            <person name="Goeker M."/>
            <person name="Klenk H.-P.P."/>
        </authorList>
    </citation>
    <scope>NUCLEOTIDE SEQUENCE [LARGE SCALE GENOMIC DNA]</scope>
    <source>
        <strain evidence="8 9">DSM 19309</strain>
    </source>
</reference>
<evidence type="ECO:0000256" key="5">
    <source>
        <dbReference type="ARBA" id="ARBA00023136"/>
    </source>
</evidence>
<feature type="transmembrane region" description="Helical" evidence="6">
    <location>
        <begin position="63"/>
        <end position="82"/>
    </location>
</feature>
<dbReference type="InterPro" id="IPR020846">
    <property type="entry name" value="MFS_dom"/>
</dbReference>
<feature type="transmembrane region" description="Helical" evidence="6">
    <location>
        <begin position="283"/>
        <end position="304"/>
    </location>
</feature>
<feature type="transmembrane region" description="Helical" evidence="6">
    <location>
        <begin position="120"/>
        <end position="140"/>
    </location>
</feature>
<dbReference type="HOGENOM" id="CLU_001265_61_1_5"/>
<feature type="transmembrane region" description="Helical" evidence="6">
    <location>
        <begin position="215"/>
        <end position="237"/>
    </location>
</feature>
<dbReference type="STRING" id="442562.Rumeso_03636"/>
<proteinExistence type="predicted"/>
<dbReference type="PROSITE" id="PS50850">
    <property type="entry name" value="MFS"/>
    <property type="match status" value="1"/>
</dbReference>
<evidence type="ECO:0000313" key="9">
    <source>
        <dbReference type="Proteomes" id="UP000019666"/>
    </source>
</evidence>
<evidence type="ECO:0000256" key="1">
    <source>
        <dbReference type="ARBA" id="ARBA00004651"/>
    </source>
</evidence>
<evidence type="ECO:0000256" key="3">
    <source>
        <dbReference type="ARBA" id="ARBA00022692"/>
    </source>
</evidence>